<gene>
    <name evidence="1" type="ORF">BSPP4475_10860</name>
</gene>
<organism evidence="1 2">
    <name type="scientific">Brevibacillus aydinogluensis</name>
    <dbReference type="NCBI Taxonomy" id="927786"/>
    <lineage>
        <taxon>Bacteria</taxon>
        <taxon>Bacillati</taxon>
        <taxon>Bacillota</taxon>
        <taxon>Bacilli</taxon>
        <taxon>Bacillales</taxon>
        <taxon>Paenibacillaceae</taxon>
        <taxon>Brevibacillus</taxon>
    </lineage>
</organism>
<dbReference type="EMBL" id="OY569118">
    <property type="protein sequence ID" value="CAJ1002817.1"/>
    <property type="molecule type" value="Genomic_DNA"/>
</dbReference>
<dbReference type="Gene3D" id="2.40.400.10">
    <property type="entry name" value="Acetoacetate decarboxylase-like"/>
    <property type="match status" value="1"/>
</dbReference>
<dbReference type="InterPro" id="IPR023375">
    <property type="entry name" value="ADC_dom_sf"/>
</dbReference>
<proteinExistence type="predicted"/>
<evidence type="ECO:0000313" key="1">
    <source>
        <dbReference type="EMBL" id="CAJ1002817.1"/>
    </source>
</evidence>
<accession>A0AA48M7R6</accession>
<dbReference type="PANTHER" id="PTHR39186:SF1">
    <property type="entry name" value="DUF2071 DOMAIN-CONTAINING PROTEIN"/>
    <property type="match status" value="1"/>
</dbReference>
<keyword evidence="2" id="KW-1185">Reference proteome</keyword>
<dbReference type="RefSeq" id="WP_171564953.1">
    <property type="nucleotide sequence ID" value="NZ_JAUSVZ010000004.1"/>
</dbReference>
<reference evidence="1" key="1">
    <citation type="submission" date="2023-07" db="EMBL/GenBank/DDBJ databases">
        <authorList>
            <person name="Ivanov I."/>
            <person name="Teneva D."/>
            <person name="Stoikov I."/>
        </authorList>
    </citation>
    <scope>NUCLEOTIDE SEQUENCE</scope>
    <source>
        <strain evidence="1">4475</strain>
    </source>
</reference>
<protein>
    <submittedName>
        <fullName evidence="1">DUF2071 domain-containing protein</fullName>
    </submittedName>
</protein>
<sequence length="232" mass="26506">MKGTWIISQTWADLLFAHWPVPVERIQPFVPPPLEVDTFDGMAWIGLIPFEMSEIRLRFLPVPVTVPFPEINVRTYVILGGKPAVFFLSLDASNQLAVGAAKLTYHLPYFHAKMSIKRTAAEIHFQSERKGGEQRFSAIYRPASEPFTARPGSIEHWLTERYRFCCLCPRTQRIYGGDICHEPWRLQAAEAVIRENTMGDQYGIDMSKAPVHLLYAQGVVARIWRARKMFGA</sequence>
<dbReference type="KEGG" id="bayd:BSPP4475_10860"/>
<dbReference type="InterPro" id="IPR018644">
    <property type="entry name" value="DUF2071"/>
</dbReference>
<dbReference type="PANTHER" id="PTHR39186">
    <property type="entry name" value="DUF2071 FAMILY PROTEIN"/>
    <property type="match status" value="1"/>
</dbReference>
<dbReference type="Pfam" id="PF09844">
    <property type="entry name" value="DUF2071"/>
    <property type="match status" value="1"/>
</dbReference>
<dbReference type="AlphaFoldDB" id="A0AA48M7R6"/>
<evidence type="ECO:0000313" key="2">
    <source>
        <dbReference type="Proteomes" id="UP001189619"/>
    </source>
</evidence>
<dbReference type="Proteomes" id="UP001189619">
    <property type="component" value="Chromosome"/>
</dbReference>
<dbReference type="SUPFAM" id="SSF160104">
    <property type="entry name" value="Acetoacetate decarboxylase-like"/>
    <property type="match status" value="1"/>
</dbReference>
<name>A0AA48M7R6_9BACL</name>